<dbReference type="AlphaFoldDB" id="A0AA48HIS8"/>
<proteinExistence type="predicted"/>
<dbReference type="Proteomes" id="UP001330184">
    <property type="component" value="Chromosome"/>
</dbReference>
<sequence>MTIEFDVIAITVNGYGIKLKMSSRTNLKISIQFDGNFLLVDAQNDILTDRV</sequence>
<dbReference type="EMBL" id="AP027268">
    <property type="protein sequence ID" value="BDW93028.1"/>
    <property type="molecule type" value="Genomic_DNA"/>
</dbReference>
<accession>A0AA48HIS8</accession>
<name>A0AA48HIS8_9FLAO</name>
<evidence type="ECO:0000313" key="2">
    <source>
        <dbReference type="Proteomes" id="UP001330184"/>
    </source>
</evidence>
<gene>
    <name evidence="1" type="ORF">MACH07_18600</name>
</gene>
<evidence type="ECO:0000313" key="1">
    <source>
        <dbReference type="EMBL" id="BDW93028.1"/>
    </source>
</evidence>
<reference evidence="1 2" key="1">
    <citation type="submission" date="2023-01" db="EMBL/GenBank/DDBJ databases">
        <title>Complete genome sequence of Muricauda aquimarina strain IFOP_LL357.</title>
        <authorList>
            <person name="Gajardo G."/>
            <person name="Ueki S."/>
            <person name="Maruyama F."/>
        </authorList>
    </citation>
    <scope>NUCLEOTIDE SEQUENCE [LARGE SCALE GENOMIC DNA]</scope>
    <source>
        <strain evidence="1 2">IFOP_LL357</strain>
    </source>
</reference>
<protein>
    <submittedName>
        <fullName evidence="1">Uncharacterized protein</fullName>
    </submittedName>
</protein>
<organism evidence="1 2">
    <name type="scientific">Flagellimonas marinaquae</name>
    <dbReference type="NCBI Taxonomy" id="254955"/>
    <lineage>
        <taxon>Bacteria</taxon>
        <taxon>Pseudomonadati</taxon>
        <taxon>Bacteroidota</taxon>
        <taxon>Flavobacteriia</taxon>
        <taxon>Flavobacteriales</taxon>
        <taxon>Flavobacteriaceae</taxon>
        <taxon>Flagellimonas</taxon>
    </lineage>
</organism>
<keyword evidence="2" id="KW-1185">Reference proteome</keyword>